<evidence type="ECO:0000259" key="1">
    <source>
        <dbReference type="Pfam" id="PF25509"/>
    </source>
</evidence>
<dbReference type="RefSeq" id="WP_082207822.1">
    <property type="nucleotide sequence ID" value="NZ_JAHAJO010000071.1"/>
</dbReference>
<reference evidence="2 3" key="1">
    <citation type="submission" date="2014-04" db="EMBL/GenBank/DDBJ databases">
        <authorList>
            <person name="Bishop-Lilly K.A."/>
            <person name="Broomall S.M."/>
            <person name="Chain P.S."/>
            <person name="Chertkov O."/>
            <person name="Coyne S.R."/>
            <person name="Daligault H.E."/>
            <person name="Davenport K.W."/>
            <person name="Erkkila T."/>
            <person name="Frey K.G."/>
            <person name="Gibbons H.S."/>
            <person name="Gu W."/>
            <person name="Jaissle J."/>
            <person name="Johnson S.L."/>
            <person name="Koroleva G.I."/>
            <person name="Ladner J.T."/>
            <person name="Lo C.-C."/>
            <person name="Minogue T.D."/>
            <person name="Munk C."/>
            <person name="Palacios G.F."/>
            <person name="Redden C.L."/>
            <person name="Rosenzweig C.N."/>
            <person name="Scholz M.B."/>
            <person name="Teshima H."/>
            <person name="Xu Y."/>
        </authorList>
    </citation>
    <scope>NUCLEOTIDE SEQUENCE [LARGE SCALE GENOMIC DNA]</scope>
    <source>
        <strain evidence="2 3">8244</strain>
    </source>
</reference>
<organism evidence="2 3">
    <name type="scientific">Paenibacillus macerans</name>
    <name type="common">Bacillus macerans</name>
    <dbReference type="NCBI Taxonomy" id="44252"/>
    <lineage>
        <taxon>Bacteria</taxon>
        <taxon>Bacillati</taxon>
        <taxon>Bacillota</taxon>
        <taxon>Bacilli</taxon>
        <taxon>Bacillales</taxon>
        <taxon>Paenibacillaceae</taxon>
        <taxon>Paenibacillus</taxon>
    </lineage>
</organism>
<proteinExistence type="predicted"/>
<dbReference type="HOGENOM" id="CLU_078477_0_0_9"/>
<dbReference type="GeneID" id="77007790"/>
<protein>
    <recommendedName>
        <fullName evidence="1">DUF7916 domain-containing protein</fullName>
    </recommendedName>
</protein>
<feature type="domain" description="DUF7916" evidence="1">
    <location>
        <begin position="6"/>
        <end position="315"/>
    </location>
</feature>
<dbReference type="OrthoDB" id="5581965at2"/>
<dbReference type="SUPFAM" id="SSF51569">
    <property type="entry name" value="Aldolase"/>
    <property type="match status" value="1"/>
</dbReference>
<dbReference type="EMBL" id="JMQA01000041">
    <property type="protein sequence ID" value="KFM95904.1"/>
    <property type="molecule type" value="Genomic_DNA"/>
</dbReference>
<dbReference type="InterPro" id="IPR057238">
    <property type="entry name" value="DUF7916"/>
</dbReference>
<dbReference type="STRING" id="44252.DJ90_2144"/>
<dbReference type="PATRIC" id="fig|44252.3.peg.5010"/>
<keyword evidence="3" id="KW-1185">Reference proteome</keyword>
<evidence type="ECO:0000313" key="2">
    <source>
        <dbReference type="EMBL" id="KFM95904.1"/>
    </source>
</evidence>
<evidence type="ECO:0000313" key="3">
    <source>
        <dbReference type="Proteomes" id="UP000029278"/>
    </source>
</evidence>
<accession>A0A090YBP0</accession>
<gene>
    <name evidence="2" type="ORF">DJ90_2144</name>
</gene>
<comment type="caution">
    <text evidence="2">The sequence shown here is derived from an EMBL/GenBank/DDBJ whole genome shotgun (WGS) entry which is preliminary data.</text>
</comment>
<dbReference type="AlphaFoldDB" id="A0A090YBP0"/>
<name>A0A090YBP0_PAEMA</name>
<dbReference type="Proteomes" id="UP000029278">
    <property type="component" value="Unassembled WGS sequence"/>
</dbReference>
<sequence length="319" mass="34393">MAKRLIACKKSDIMKMNAMELKEAIFASEGRVIMGQHLVKINAGLVDGVTNAEIQAAFGADMVMLNGFDMVNEQANIGLREMEHGKMADKPYSLNQVKEWAGVPLGILFECPSPEAKVAGERYVEAKEGRVASKENFLRALEIGADFIVLGGNPSAGTTFERIIAATKLAKETLGDQMLICAGKWEDGTIEKVLGDPLSERPSNEIIKDLIDAGADVITLPAPGSRHGITVEHVRSCVEFVHSYKPGTLALSFLNSSVEGADVQTIAMIALMMKQTGADIHAIGDGGYAGTPLPENVYQLALSIKGRRHTIKRMVGRSR</sequence>
<dbReference type="Pfam" id="PF25509">
    <property type="entry name" value="DUF7916"/>
    <property type="match status" value="1"/>
</dbReference>